<name>A0AA39IPU7_9BILA</name>
<keyword evidence="4 8" id="KW-0406">Ion transport</keyword>
<evidence type="ECO:0000256" key="4">
    <source>
        <dbReference type="ARBA" id="ARBA00023065"/>
    </source>
</evidence>
<evidence type="ECO:0000313" key="9">
    <source>
        <dbReference type="EMBL" id="KAK0428256.1"/>
    </source>
</evidence>
<evidence type="ECO:0000256" key="1">
    <source>
        <dbReference type="ARBA" id="ARBA00006138"/>
    </source>
</evidence>
<dbReference type="EMBL" id="JAUCMV010000001">
    <property type="protein sequence ID" value="KAK0428256.1"/>
    <property type="molecule type" value="Genomic_DNA"/>
</dbReference>
<protein>
    <recommendedName>
        <fullName evidence="7 8">V-type proton ATPase subunit C</fullName>
    </recommendedName>
</protein>
<dbReference type="Pfam" id="PF03223">
    <property type="entry name" value="V-ATPase_C"/>
    <property type="match status" value="1"/>
</dbReference>
<evidence type="ECO:0000313" key="10">
    <source>
        <dbReference type="Proteomes" id="UP001175271"/>
    </source>
</evidence>
<dbReference type="AlphaFoldDB" id="A0AA39IPU7"/>
<comment type="function">
    <text evidence="5">Subunit of the V1 complex of vacuolar(H+)-ATPase (V-ATPase), a multisubunit enzyme composed of a peripheral complex (V1) that hydrolyzes ATP and a membrane integral complex (V0) that translocates protons. V-ATPase is responsible for acidifying and maintaining the pH of intracellular compartments and in some cell types, is targeted to the plasma membrane, where it is responsible for acidifying the extracellular environment. Subunit C is necessary for the assembly of the catalytic sector of the enzyme and is likely to have a specific function in its catalytic activity. Has roles in embryogenesis and ovulation.</text>
</comment>
<comment type="subunit">
    <text evidence="8">V-ATPase is a heteromultimeric enzyme made up of two complexes: the ATP-hydrolytic V1 complex and the proton translocation V0 complex. The V1 complex consists of three catalytic AB heterodimers that form a heterohexamer, three peripheral stalks each consisting of EG heterodimers, one central rotor including subunits D and F, and the regulatory subunits C and H. The proton translocation complex V0 consists of the proton transport subunit a, a ring of proteolipid subunits c9c'', rotary subunit d, subunits e and f, and two accessory subunits.</text>
</comment>
<comment type="caution">
    <text evidence="9">The sequence shown here is derived from an EMBL/GenBank/DDBJ whole genome shotgun (WGS) entry which is preliminary data.</text>
</comment>
<accession>A0AA39IPU7</accession>
<dbReference type="Gene3D" id="1.20.1460.10">
    <property type="entry name" value="subunit c (vma5p) of the yeast v-atpase, domain 2"/>
    <property type="match status" value="1"/>
</dbReference>
<organism evidence="9 10">
    <name type="scientific">Steinernema hermaphroditum</name>
    <dbReference type="NCBI Taxonomy" id="289476"/>
    <lineage>
        <taxon>Eukaryota</taxon>
        <taxon>Metazoa</taxon>
        <taxon>Ecdysozoa</taxon>
        <taxon>Nematoda</taxon>
        <taxon>Chromadorea</taxon>
        <taxon>Rhabditida</taxon>
        <taxon>Tylenchina</taxon>
        <taxon>Panagrolaimomorpha</taxon>
        <taxon>Strongyloidoidea</taxon>
        <taxon>Steinernematidae</taxon>
        <taxon>Steinernema</taxon>
    </lineage>
</organism>
<dbReference type="InterPro" id="IPR004907">
    <property type="entry name" value="ATPase_V1-cplx_csu"/>
</dbReference>
<comment type="similarity">
    <text evidence="1 8">Belongs to the V-ATPase C subunit family.</text>
</comment>
<dbReference type="FunFam" id="3.30.70.100:FF:000002">
    <property type="entry name" value="V-type proton ATPase subunit C"/>
    <property type="match status" value="1"/>
</dbReference>
<evidence type="ECO:0000256" key="8">
    <source>
        <dbReference type="RuleBase" id="RU364010"/>
    </source>
</evidence>
<comment type="subunit">
    <text evidence="6">V-ATPase is a heteromultimeric enzyme made up of two complexes: the ATP-hydrolytic V1 complex and the proton translocation V0 complex. The V1 complex consists of three catalytic AB heterodimers that form a heterohexamer, three peripheral stalks each consisting of EG heterodimers, one central rotor including subunits D and F, and the regulatory subunits C and H. The proton translocation complex V0 consists of the proton transport subunit a, a ring of proteolipid subunits c9c'', rotary subunit d, subunits e and f, and the accessory subunits vah-19/Ac45 and vah-20/PRR. Interacts with V-type proton ATPase subunits a1 unc-32, a2 vha-5 and a3 vha-6.</text>
</comment>
<dbReference type="PANTHER" id="PTHR10137">
    <property type="entry name" value="V-TYPE PROTON ATPASE SUBUNIT C"/>
    <property type="match status" value="1"/>
</dbReference>
<dbReference type="CDD" id="cd14785">
    <property type="entry name" value="V-ATPase_C"/>
    <property type="match status" value="1"/>
</dbReference>
<sequence length="380" mass="44236">MRSKRSEGNFWLISVPNEPRAHERLSDTAAKLADYWRFHIPSLKVSTLDQLLELADDLETLEKTTESSVRNVAQFFAAVLSEYHKDLHENFAVGNRDIVTYLTKFQWEAARYSTKLSLTTITENITKLMYQIENGLKEKSSKYEYLKSRLEEIDRNSNGPLVSRDISSLVKADDFVLGSEYLQTLMVAVPRTEKRLWMSSYATFSSFVVPFSSKLIADEADYCLFSVTLFKKVIQEFKARCDSHRFIVRDFVYDESVLEAGRDARYCILQEKNKCVPPLIRWLRVNFGEIFSAHIHVKALRVYVESVLRFGLPVNFHAVLLRPREGTHRKLKIELDKLYKDLDAYAYQSMESGKEDKSPVAEDEYHPYVLIRINLDFFQK</sequence>
<dbReference type="GO" id="GO:0000221">
    <property type="term" value="C:vacuolar proton-transporting V-type ATPase, V1 domain"/>
    <property type="evidence" value="ECO:0007669"/>
    <property type="project" value="TreeGrafter"/>
</dbReference>
<dbReference type="InterPro" id="IPR036132">
    <property type="entry name" value="Vac_ATP_synth_c_sf"/>
</dbReference>
<proteinExistence type="inferred from homology"/>
<evidence type="ECO:0000256" key="7">
    <source>
        <dbReference type="ARBA" id="ARBA00071118"/>
    </source>
</evidence>
<reference evidence="9" key="1">
    <citation type="submission" date="2023-06" db="EMBL/GenBank/DDBJ databases">
        <title>Genomic analysis of the entomopathogenic nematode Steinernema hermaphroditum.</title>
        <authorList>
            <person name="Schwarz E.M."/>
            <person name="Heppert J.K."/>
            <person name="Baniya A."/>
            <person name="Schwartz H.T."/>
            <person name="Tan C.-H."/>
            <person name="Antoshechkin I."/>
            <person name="Sternberg P.W."/>
            <person name="Goodrich-Blair H."/>
            <person name="Dillman A.R."/>
        </authorList>
    </citation>
    <scope>NUCLEOTIDE SEQUENCE</scope>
    <source>
        <strain evidence="9">PS9179</strain>
        <tissue evidence="9">Whole animal</tissue>
    </source>
</reference>
<keyword evidence="2 8" id="KW-0813">Transport</keyword>
<evidence type="ECO:0000256" key="6">
    <source>
        <dbReference type="ARBA" id="ARBA00063379"/>
    </source>
</evidence>
<evidence type="ECO:0000256" key="5">
    <source>
        <dbReference type="ARBA" id="ARBA00060071"/>
    </source>
</evidence>
<keyword evidence="10" id="KW-1185">Reference proteome</keyword>
<evidence type="ECO:0000256" key="3">
    <source>
        <dbReference type="ARBA" id="ARBA00022781"/>
    </source>
</evidence>
<dbReference type="Proteomes" id="UP001175271">
    <property type="component" value="Unassembled WGS sequence"/>
</dbReference>
<gene>
    <name evidence="9" type="ORF">QR680_010697</name>
</gene>
<dbReference type="GO" id="GO:0046961">
    <property type="term" value="F:proton-transporting ATPase activity, rotational mechanism"/>
    <property type="evidence" value="ECO:0007669"/>
    <property type="project" value="InterPro"/>
</dbReference>
<evidence type="ECO:0000256" key="2">
    <source>
        <dbReference type="ARBA" id="ARBA00022448"/>
    </source>
</evidence>
<dbReference type="Gene3D" id="3.30.70.1180">
    <property type="entry name" value="Vacuolar atp synthase subunit c, domain 1"/>
    <property type="match status" value="1"/>
</dbReference>
<keyword evidence="3 8" id="KW-0375">Hydrogen ion transport</keyword>
<dbReference type="GO" id="GO:0005765">
    <property type="term" value="C:lysosomal membrane"/>
    <property type="evidence" value="ECO:0007669"/>
    <property type="project" value="TreeGrafter"/>
</dbReference>
<dbReference type="Gene3D" id="3.30.70.100">
    <property type="match status" value="1"/>
</dbReference>
<dbReference type="SUPFAM" id="SSF118203">
    <property type="entry name" value="Vacuolar ATP synthase subunit C"/>
    <property type="match status" value="1"/>
</dbReference>
<dbReference type="PANTHER" id="PTHR10137:SF0">
    <property type="entry name" value="V-TYPE PROTON ATPASE SUBUNIT C"/>
    <property type="match status" value="1"/>
</dbReference>